<dbReference type="EMBL" id="QAYE01000002">
    <property type="protein sequence ID" value="PTW48038.1"/>
    <property type="molecule type" value="Genomic_DNA"/>
</dbReference>
<keyword evidence="3 6" id="KW-0812">Transmembrane</keyword>
<name>A0A2T5U9A6_9SPHN</name>
<dbReference type="GO" id="GO:0005886">
    <property type="term" value="C:plasma membrane"/>
    <property type="evidence" value="ECO:0007669"/>
    <property type="project" value="UniProtKB-SubCell"/>
</dbReference>
<evidence type="ECO:0000256" key="1">
    <source>
        <dbReference type="ARBA" id="ARBA00004651"/>
    </source>
</evidence>
<keyword evidence="2" id="KW-1003">Cell membrane</keyword>
<dbReference type="InterPro" id="IPR050250">
    <property type="entry name" value="Macrolide_Exporter_MacB"/>
</dbReference>
<dbReference type="PANTHER" id="PTHR30572:SF18">
    <property type="entry name" value="ABC-TYPE MACROLIDE FAMILY EXPORT SYSTEM PERMEASE COMPONENT 2"/>
    <property type="match status" value="1"/>
</dbReference>
<comment type="caution">
    <text evidence="9">The sequence shown here is derived from an EMBL/GenBank/DDBJ whole genome shotgun (WGS) entry which is preliminary data.</text>
</comment>
<keyword evidence="5 6" id="KW-0472">Membrane</keyword>
<reference evidence="9 10" key="1">
    <citation type="submission" date="2018-04" db="EMBL/GenBank/DDBJ databases">
        <title>Genomic Encyclopedia of Type Strains, Phase III (KMG-III): the genomes of soil and plant-associated and newly described type strains.</title>
        <authorList>
            <person name="Whitman W."/>
        </authorList>
    </citation>
    <scope>NUCLEOTIDE SEQUENCE [LARGE SCALE GENOMIC DNA]</scope>
    <source>
        <strain evidence="9 10">MA-olki</strain>
    </source>
</reference>
<dbReference type="Pfam" id="PF02687">
    <property type="entry name" value="FtsX"/>
    <property type="match status" value="2"/>
</dbReference>
<comment type="subcellular location">
    <subcellularLocation>
        <location evidence="1">Cell membrane</location>
        <topology evidence="1">Multi-pass membrane protein</topology>
    </subcellularLocation>
</comment>
<dbReference type="InterPro" id="IPR025857">
    <property type="entry name" value="MacB_PCD"/>
</dbReference>
<evidence type="ECO:0000313" key="9">
    <source>
        <dbReference type="EMBL" id="PTW48038.1"/>
    </source>
</evidence>
<evidence type="ECO:0000256" key="5">
    <source>
        <dbReference type="ARBA" id="ARBA00023136"/>
    </source>
</evidence>
<dbReference type="Pfam" id="PF12704">
    <property type="entry name" value="MacB_PCD"/>
    <property type="match status" value="2"/>
</dbReference>
<dbReference type="InterPro" id="IPR003838">
    <property type="entry name" value="ABC3_permease_C"/>
</dbReference>
<feature type="transmembrane region" description="Helical" evidence="6">
    <location>
        <begin position="726"/>
        <end position="749"/>
    </location>
</feature>
<feature type="transmembrane region" description="Helical" evidence="6">
    <location>
        <begin position="419"/>
        <end position="439"/>
    </location>
</feature>
<dbReference type="RefSeq" id="WP_107952975.1">
    <property type="nucleotide sequence ID" value="NZ_QAYE01000002.1"/>
</dbReference>
<protein>
    <submittedName>
        <fullName evidence="9">Putative ABC transport system permease protein</fullName>
    </submittedName>
</protein>
<evidence type="ECO:0000259" key="7">
    <source>
        <dbReference type="Pfam" id="PF02687"/>
    </source>
</evidence>
<organism evidence="9 10">
    <name type="scientific">Sphingomonas faeni</name>
    <dbReference type="NCBI Taxonomy" id="185950"/>
    <lineage>
        <taxon>Bacteria</taxon>
        <taxon>Pseudomonadati</taxon>
        <taxon>Pseudomonadota</taxon>
        <taxon>Alphaproteobacteria</taxon>
        <taxon>Sphingomonadales</taxon>
        <taxon>Sphingomonadaceae</taxon>
        <taxon>Sphingomonas</taxon>
    </lineage>
</organism>
<evidence type="ECO:0000256" key="4">
    <source>
        <dbReference type="ARBA" id="ARBA00022989"/>
    </source>
</evidence>
<dbReference type="AlphaFoldDB" id="A0A2T5U9A6"/>
<gene>
    <name evidence="9" type="ORF">C8J25_102127</name>
</gene>
<evidence type="ECO:0000313" key="10">
    <source>
        <dbReference type="Proteomes" id="UP000244013"/>
    </source>
</evidence>
<evidence type="ECO:0000256" key="6">
    <source>
        <dbReference type="SAM" id="Phobius"/>
    </source>
</evidence>
<feature type="domain" description="ABC3 transporter permease C-terminal" evidence="7">
    <location>
        <begin position="686"/>
        <end position="798"/>
    </location>
</feature>
<dbReference type="Proteomes" id="UP000244013">
    <property type="component" value="Unassembled WGS sequence"/>
</dbReference>
<feature type="transmembrane region" description="Helical" evidence="6">
    <location>
        <begin position="16"/>
        <end position="39"/>
    </location>
</feature>
<feature type="domain" description="MacB-like periplasmic core" evidence="8">
    <location>
        <begin position="420"/>
        <end position="646"/>
    </location>
</feature>
<feature type="domain" description="ABC3 transporter permease C-terminal" evidence="7">
    <location>
        <begin position="281"/>
        <end position="393"/>
    </location>
</feature>
<proteinExistence type="predicted"/>
<evidence type="ECO:0000256" key="3">
    <source>
        <dbReference type="ARBA" id="ARBA00022692"/>
    </source>
</evidence>
<accession>A0A2T5U9A6</accession>
<sequence>MSALTSLYRSLAHHRLFALLNIGGLALGIATFLVLFLFVRFETGYDRVLPQQDRLWVMEERYVMPGYPADTNPNTMGSELKILQADYPQLVGTRYMNMAATVQQGGQATAEDLGTVDPNFFDLMRFPAVEGDPAATLADPNGLVVTQKTARKYFGSQSAIGRTLQLSIDGTTYPYKVGAVLRDMPDDVTFKSEMFAQLSRTRFGNEWWEHWGSASLTTFLRFPDAVAARAFEAQLPAFLDRHAYAGGNLKKGEYFQSLRPLTAMHLYSPGDRAIVTTLGAVGLLTLLIAIVNYVNLATARAGLRAREVAMRKVLGGTRRSLVRQFLGEALATVAVAALIGLALAEIALPFINALGGTTLAIRYVGWDGVVLPLVLLVLGIALVAGLYPAFVLSGFGPAAVLASTRAPGGGRSGTRLRSALVVVQFAIAIAFAIATGVMLKQTEHIRDADLGFRRDGLMIVRSLMTGGIDSPQRAAILRSLAAAPGVTGVTVANNAPGDQSTTNFSGYSRAGASGAKISLMDVGTGRDYFRVYGARLVAGRLFDAAHADDRGLLTLAERKRAGPNVVINRTAVTALGFASPTAALGQAINDGERDSTIIGIVDDLRFRSPRDAVTPVAYTYNTVDILSPFAAVRYAGRDAKTMMAALEAAWKRVVPGVPFEARSVEDNLYQRYYKADAQRSRLFTIGAVLAILIGCIGLYGLAAFDTARRVKEIGIRKTLGASTAEVLRLLIGQFLRPVILANLVAWPLAYVAMQRWLGGFDDRIALSPLFFVGASLAAALIASATVFGQAWRVARAEPARALRHE</sequence>
<dbReference type="GeneID" id="91005163"/>
<dbReference type="GO" id="GO:0022857">
    <property type="term" value="F:transmembrane transporter activity"/>
    <property type="evidence" value="ECO:0007669"/>
    <property type="project" value="TreeGrafter"/>
</dbReference>
<feature type="transmembrane region" description="Helical" evidence="6">
    <location>
        <begin position="682"/>
        <end position="705"/>
    </location>
</feature>
<feature type="transmembrane region" description="Helical" evidence="6">
    <location>
        <begin position="769"/>
        <end position="791"/>
    </location>
</feature>
<dbReference type="OrthoDB" id="9770036at2"/>
<evidence type="ECO:0000259" key="8">
    <source>
        <dbReference type="Pfam" id="PF12704"/>
    </source>
</evidence>
<feature type="transmembrane region" description="Helical" evidence="6">
    <location>
        <begin position="329"/>
        <end position="351"/>
    </location>
</feature>
<evidence type="ECO:0000256" key="2">
    <source>
        <dbReference type="ARBA" id="ARBA00022475"/>
    </source>
</evidence>
<feature type="transmembrane region" description="Helical" evidence="6">
    <location>
        <begin position="273"/>
        <end position="294"/>
    </location>
</feature>
<keyword evidence="4 6" id="KW-1133">Transmembrane helix</keyword>
<feature type="domain" description="MacB-like periplasmic core" evidence="8">
    <location>
        <begin position="19"/>
        <end position="236"/>
    </location>
</feature>
<dbReference type="PANTHER" id="PTHR30572">
    <property type="entry name" value="MEMBRANE COMPONENT OF TRANSPORTER-RELATED"/>
    <property type="match status" value="1"/>
</dbReference>